<evidence type="ECO:0000259" key="8">
    <source>
        <dbReference type="Pfam" id="PF01939"/>
    </source>
</evidence>
<dbReference type="EC" id="3.1.-.-" evidence="6"/>
<dbReference type="Gene3D" id="3.40.1350.10">
    <property type="match status" value="1"/>
</dbReference>
<evidence type="ECO:0000256" key="5">
    <source>
        <dbReference type="ARBA" id="ARBA00023125"/>
    </source>
</evidence>
<dbReference type="RefSeq" id="WP_005047130.1">
    <property type="nucleotide sequence ID" value="NZ_AOME01000108.1"/>
</dbReference>
<dbReference type="InterPro" id="IPR049173">
    <property type="entry name" value="NucS_N_sf"/>
</dbReference>
<keyword evidence="2 6" id="KW-0540">Nuclease</keyword>
<dbReference type="Pfam" id="PF01939">
    <property type="entry name" value="NucS_C"/>
    <property type="match status" value="1"/>
</dbReference>
<comment type="function">
    <text evidence="6">Cleaves both 3' and 5' ssDNA extremities of branched DNA structures.</text>
</comment>
<evidence type="ECO:0000256" key="6">
    <source>
        <dbReference type="HAMAP-Rule" id="MF_00722"/>
    </source>
</evidence>
<keyword evidence="4 6" id="KW-0378">Hydrolase</keyword>
<keyword evidence="11" id="KW-1185">Reference proteome</keyword>
<sequence length="255" mass="28048">MTVSTLTAPESEDALDLLETGFKQSGMLTLVGRCEVDYEGRATSHLPPGDRLVILKSDGTLLVHRDEQRTPVNWQPPGCTHTACLDDDRLIVESTRTTPHEEVTITFDTLDQVSLVELDDASDLSLEGSEEDLRQRILADPDVLEAGFQPQMTERETAAGAVDIYGKDADDTPTIVELKRRRVGPDAAGQLNRYVDALERDLSAERTVRGILVAPSVTQRAEELLTTEGLEFVSLSPETADSAHSTRLTDFETDR</sequence>
<evidence type="ECO:0000313" key="11">
    <source>
        <dbReference type="Proteomes" id="UP000011625"/>
    </source>
</evidence>
<dbReference type="InterPro" id="IPR002793">
    <property type="entry name" value="Endonuclease_NucS"/>
</dbReference>
<dbReference type="AlphaFoldDB" id="M0MQ21"/>
<dbReference type="NCBIfam" id="NF003270">
    <property type="entry name" value="PRK04247.1"/>
    <property type="match status" value="1"/>
</dbReference>
<feature type="compositionally biased region" description="Polar residues" evidence="7">
    <location>
        <begin position="236"/>
        <end position="246"/>
    </location>
</feature>
<evidence type="ECO:0000259" key="9">
    <source>
        <dbReference type="Pfam" id="PF21003"/>
    </source>
</evidence>
<dbReference type="OrthoDB" id="15177at2157"/>
<dbReference type="PANTHER" id="PTHR38814:SF1">
    <property type="entry name" value="ENDONUCLEASE NUCS"/>
    <property type="match status" value="1"/>
</dbReference>
<dbReference type="InterPro" id="IPR011856">
    <property type="entry name" value="tRNA_endonuc-like_dom_sf"/>
</dbReference>
<evidence type="ECO:0000256" key="2">
    <source>
        <dbReference type="ARBA" id="ARBA00022722"/>
    </source>
</evidence>
<dbReference type="PANTHER" id="PTHR38814">
    <property type="entry name" value="ENDONUCLEASE NUCS"/>
    <property type="match status" value="1"/>
</dbReference>
<keyword evidence="3 6" id="KW-0255">Endonuclease</keyword>
<organism evidence="10 11">
    <name type="scientific">Halococcus salifodinae DSM 8989</name>
    <dbReference type="NCBI Taxonomy" id="1227456"/>
    <lineage>
        <taxon>Archaea</taxon>
        <taxon>Methanobacteriati</taxon>
        <taxon>Methanobacteriota</taxon>
        <taxon>Stenosarchaea group</taxon>
        <taxon>Halobacteria</taxon>
        <taxon>Halobacteriales</taxon>
        <taxon>Halococcaceae</taxon>
        <taxon>Halococcus</taxon>
    </lineage>
</organism>
<comment type="similarity">
    <text evidence="6">Belongs to the NucS endonuclease family.</text>
</comment>
<evidence type="ECO:0000256" key="3">
    <source>
        <dbReference type="ARBA" id="ARBA00022759"/>
    </source>
</evidence>
<accession>M0MQ21</accession>
<dbReference type="GO" id="GO:0003677">
    <property type="term" value="F:DNA binding"/>
    <property type="evidence" value="ECO:0007669"/>
    <property type="project" value="UniProtKB-KW"/>
</dbReference>
<evidence type="ECO:0000313" key="10">
    <source>
        <dbReference type="EMBL" id="EMA47817.1"/>
    </source>
</evidence>
<evidence type="ECO:0000256" key="7">
    <source>
        <dbReference type="SAM" id="MobiDB-lite"/>
    </source>
</evidence>
<dbReference type="EMBL" id="AOME01000108">
    <property type="protein sequence ID" value="EMA47817.1"/>
    <property type="molecule type" value="Genomic_DNA"/>
</dbReference>
<keyword evidence="1 6" id="KW-0963">Cytoplasm</keyword>
<reference evidence="10 11" key="1">
    <citation type="journal article" date="2014" name="PLoS Genet.">
        <title>Phylogenetically driven sequencing of extremely halophilic archaea reveals strategies for static and dynamic osmo-response.</title>
        <authorList>
            <person name="Becker E.A."/>
            <person name="Seitzer P.M."/>
            <person name="Tritt A."/>
            <person name="Larsen D."/>
            <person name="Krusor M."/>
            <person name="Yao A.I."/>
            <person name="Wu D."/>
            <person name="Madern D."/>
            <person name="Eisen J.A."/>
            <person name="Darling A.E."/>
            <person name="Facciotti M.T."/>
        </authorList>
    </citation>
    <scope>NUCLEOTIDE SEQUENCE [LARGE SCALE GENOMIC DNA]</scope>
    <source>
        <strain evidence="10 11">DSM 8989</strain>
    </source>
</reference>
<dbReference type="InterPro" id="IPR048301">
    <property type="entry name" value="NucS_C"/>
</dbReference>
<dbReference type="CDD" id="cd22341">
    <property type="entry name" value="NucS-like"/>
    <property type="match status" value="1"/>
</dbReference>
<protein>
    <recommendedName>
        <fullName evidence="6">Endonuclease NucS</fullName>
        <ecNumber evidence="6">3.1.-.-</ecNumber>
    </recommendedName>
</protein>
<evidence type="ECO:0000256" key="1">
    <source>
        <dbReference type="ARBA" id="ARBA00022490"/>
    </source>
</evidence>
<dbReference type="Proteomes" id="UP000011625">
    <property type="component" value="Unassembled WGS sequence"/>
</dbReference>
<dbReference type="STRING" id="1227456.C450_20901"/>
<dbReference type="Gene3D" id="2.70.180.20">
    <property type="match status" value="1"/>
</dbReference>
<evidence type="ECO:0000256" key="4">
    <source>
        <dbReference type="ARBA" id="ARBA00022801"/>
    </source>
</evidence>
<gene>
    <name evidence="6" type="primary">nucS</name>
    <name evidence="10" type="ORF">C450_20901</name>
</gene>
<dbReference type="PATRIC" id="fig|1227456.3.peg.4214"/>
<comment type="subcellular location">
    <subcellularLocation>
        <location evidence="6">Cytoplasm</location>
    </subcellularLocation>
</comment>
<name>M0MQ21_9EURY</name>
<dbReference type="GO" id="GO:0005737">
    <property type="term" value="C:cytoplasm"/>
    <property type="evidence" value="ECO:0007669"/>
    <property type="project" value="UniProtKB-SubCell"/>
</dbReference>
<comment type="caution">
    <text evidence="10">The sequence shown here is derived from an EMBL/GenBank/DDBJ whole genome shotgun (WGS) entry which is preliminary data.</text>
</comment>
<dbReference type="Pfam" id="PF21003">
    <property type="entry name" value="NucS_N"/>
    <property type="match status" value="1"/>
</dbReference>
<feature type="region of interest" description="Disordered" evidence="7">
    <location>
        <begin position="236"/>
        <end position="255"/>
    </location>
</feature>
<feature type="domain" description="Endonuclease NucS C-terminal" evidence="8">
    <location>
        <begin position="129"/>
        <end position="239"/>
    </location>
</feature>
<proteinExistence type="inferred from homology"/>
<keyword evidence="5 6" id="KW-0238">DNA-binding</keyword>
<dbReference type="InterPro" id="IPR048302">
    <property type="entry name" value="NucS_N"/>
</dbReference>
<dbReference type="HAMAP" id="MF_00722">
    <property type="entry name" value="NucS"/>
    <property type="match status" value="1"/>
</dbReference>
<dbReference type="GO" id="GO:0000014">
    <property type="term" value="F:single-stranded DNA endodeoxyribonuclease activity"/>
    <property type="evidence" value="ECO:0007669"/>
    <property type="project" value="UniProtKB-UniRule"/>
</dbReference>
<feature type="domain" description="Endonuclease NucS N-terminal PH-like" evidence="9">
    <location>
        <begin position="27"/>
        <end position="122"/>
    </location>
</feature>